<dbReference type="EMBL" id="JARSBO010000014">
    <property type="protein sequence ID" value="MDG4721575.1"/>
    <property type="molecule type" value="Genomic_DNA"/>
</dbReference>
<name>A0ABT6GHT4_9PROT</name>
<proteinExistence type="predicted"/>
<evidence type="ECO:0000313" key="2">
    <source>
        <dbReference type="Proteomes" id="UP001529180"/>
    </source>
</evidence>
<dbReference type="Proteomes" id="UP001529180">
    <property type="component" value="Unassembled WGS sequence"/>
</dbReference>
<keyword evidence="2" id="KW-1185">Reference proteome</keyword>
<comment type="caution">
    <text evidence="1">The sequence shown here is derived from an EMBL/GenBank/DDBJ whole genome shotgun (WGS) entry which is preliminary data.</text>
</comment>
<accession>A0ABT6GHT4</accession>
<evidence type="ECO:0000313" key="1">
    <source>
        <dbReference type="EMBL" id="MDG4721575.1"/>
    </source>
</evidence>
<gene>
    <name evidence="1" type="ORF">P7680_21405</name>
</gene>
<protein>
    <submittedName>
        <fullName evidence="1">Uncharacterized protein</fullName>
    </submittedName>
</protein>
<organism evidence="1 2">
    <name type="scientific">Thalassospira aquimaris</name>
    <dbReference type="NCBI Taxonomy" id="3037796"/>
    <lineage>
        <taxon>Bacteria</taxon>
        <taxon>Pseudomonadati</taxon>
        <taxon>Pseudomonadota</taxon>
        <taxon>Alphaproteobacteria</taxon>
        <taxon>Rhodospirillales</taxon>
        <taxon>Thalassospiraceae</taxon>
        <taxon>Thalassospira</taxon>
    </lineage>
</organism>
<sequence length="95" mass="11140">MTDDQVTNQRFAPTAWTPARCALRNALEGDERKEFEQWVMGGNTREIPEKFQAQYEAVKDIKKESKVPENLMSHMLGLGWTRNVIETTWARYYTQ</sequence>
<reference evidence="1 2" key="1">
    <citation type="submission" date="2023-03" db="EMBL/GenBank/DDBJ databases">
        <title>Strain FZY0004 represents a novel species in the genus Thalassospira isolated from seawater.</title>
        <authorList>
            <person name="Fu Z.-Y."/>
        </authorList>
    </citation>
    <scope>NUCLEOTIDE SEQUENCE [LARGE SCALE GENOMIC DNA]</scope>
    <source>
        <strain evidence="1 2">FZY0004</strain>
    </source>
</reference>
<dbReference type="RefSeq" id="WP_278007025.1">
    <property type="nucleotide sequence ID" value="NZ_JARSBO010000014.1"/>
</dbReference>